<evidence type="ECO:0000313" key="5">
    <source>
        <dbReference type="Proteomes" id="UP000075809"/>
    </source>
</evidence>
<feature type="domain" description="Transposable element P transposase-like GTP-binding insertion" evidence="2">
    <location>
        <begin position="133"/>
        <end position="253"/>
    </location>
</feature>
<dbReference type="Pfam" id="PF21789">
    <property type="entry name" value="TNP-like_RNaseH_C"/>
    <property type="match status" value="1"/>
</dbReference>
<protein>
    <submittedName>
        <fullName evidence="4">THAP domain-containing protein 9</fullName>
    </submittedName>
</protein>
<evidence type="ECO:0000259" key="1">
    <source>
        <dbReference type="Pfam" id="PF21787"/>
    </source>
</evidence>
<dbReference type="PANTHER" id="PTHR47577:SF2">
    <property type="entry name" value="THAP DOMAIN CONTAINING 9"/>
    <property type="match status" value="1"/>
</dbReference>
<reference evidence="4 5" key="1">
    <citation type="submission" date="2015-09" db="EMBL/GenBank/DDBJ databases">
        <title>Trachymyrmex zeteki WGS genome.</title>
        <authorList>
            <person name="Nygaard S."/>
            <person name="Hu H."/>
            <person name="Boomsma J."/>
            <person name="Zhang G."/>
        </authorList>
    </citation>
    <scope>NUCLEOTIDE SEQUENCE [LARGE SCALE GENOMIC DNA]</scope>
    <source>
        <strain evidence="4">Tzet28-1</strain>
        <tissue evidence="4">Whole body</tissue>
    </source>
</reference>
<dbReference type="EMBL" id="KQ982701">
    <property type="protein sequence ID" value="KYQ51895.1"/>
    <property type="molecule type" value="Genomic_DNA"/>
</dbReference>
<sequence>MMDEMAIRKQLEWSHCEKKFIGYVDCGAVISEPDNMPLAKEALVYLLTGINERWKIPVAYFYIHGLTSQERAEITLQLLRFVATSGVEVIALTFDGLLANIKMCTEFNADVYDKPYFRHPTCDHDIVIFFDAAHMLKLIRTTWASEGVLYDNDGNHIKWEFIENLVCLQEHDYFYLANKVNSKHIQWQKNKMSVKLAAQTLSQSCATALQMLMEEGHPDFLDCAPTIKFLRMVNNAFDCLNSRSLFSHGFKRPLRADTAFQTFTFFTEAIEYISGLKLHPDGKCIIETKSKTGFLGFIIDMKNLKKIYQEYVETRCLKYILAYKFSQDHLEIFFSCIRTMGGYNNNPNCIQFTSAYKRLLHHNEVKSSAAANCLLLDNTNILTISSTIKIKKSPKELDEEDIEDIMVDDIPLQLINSTVHHAVLYISGFIEMRMLKKITCKTCIQLVNESKEANSIFIKTKSLGNLHYPRQAIYFIATVAEKVFNIYRIDNKLQTKNVLQKMIVNVMRNLELNSIFKNFNEHVLDNDILENHKYDIIKTIIELYLKVKLYYFGKEFTRKSHLTYIRKNLTKIILFKGQ</sequence>
<dbReference type="STRING" id="64791.A0A151WW38"/>
<organism evidence="4 5">
    <name type="scientific">Mycetomoellerius zeteki</name>
    <dbReference type="NCBI Taxonomy" id="64791"/>
    <lineage>
        <taxon>Eukaryota</taxon>
        <taxon>Metazoa</taxon>
        <taxon>Ecdysozoa</taxon>
        <taxon>Arthropoda</taxon>
        <taxon>Hexapoda</taxon>
        <taxon>Insecta</taxon>
        <taxon>Pterygota</taxon>
        <taxon>Neoptera</taxon>
        <taxon>Endopterygota</taxon>
        <taxon>Hymenoptera</taxon>
        <taxon>Apocrita</taxon>
        <taxon>Aculeata</taxon>
        <taxon>Formicoidea</taxon>
        <taxon>Formicidae</taxon>
        <taxon>Myrmicinae</taxon>
        <taxon>Mycetomoellerius</taxon>
    </lineage>
</organism>
<accession>A0A151WW38</accession>
<evidence type="ECO:0000313" key="4">
    <source>
        <dbReference type="EMBL" id="KYQ51895.1"/>
    </source>
</evidence>
<feature type="domain" description="Transposable element P transposase-like RNase H C-terminal" evidence="3">
    <location>
        <begin position="323"/>
        <end position="357"/>
    </location>
</feature>
<name>A0A151WW38_9HYME</name>
<dbReference type="InterPro" id="IPR048367">
    <property type="entry name" value="TNP-like_RNaseH_C"/>
</dbReference>
<dbReference type="InterPro" id="IPR048366">
    <property type="entry name" value="TNP-like_GBD"/>
</dbReference>
<keyword evidence="5" id="KW-1185">Reference proteome</keyword>
<dbReference type="InterPro" id="IPR048365">
    <property type="entry name" value="TNP-like_RNaseH_N"/>
</dbReference>
<dbReference type="AlphaFoldDB" id="A0A151WW38"/>
<evidence type="ECO:0000259" key="3">
    <source>
        <dbReference type="Pfam" id="PF21789"/>
    </source>
</evidence>
<feature type="domain" description="Transposable element P transposase-like RNase H" evidence="1">
    <location>
        <begin position="1"/>
        <end position="107"/>
    </location>
</feature>
<gene>
    <name evidence="4" type="ORF">ALC60_08957</name>
</gene>
<dbReference type="Pfam" id="PF21788">
    <property type="entry name" value="TNP-like_GBD"/>
    <property type="match status" value="1"/>
</dbReference>
<dbReference type="PANTHER" id="PTHR47577">
    <property type="entry name" value="THAP DOMAIN-CONTAINING PROTEIN 6"/>
    <property type="match status" value="1"/>
</dbReference>
<dbReference type="Pfam" id="PF21787">
    <property type="entry name" value="TNP-like_RNaseH_N"/>
    <property type="match status" value="1"/>
</dbReference>
<dbReference type="Proteomes" id="UP000075809">
    <property type="component" value="Unassembled WGS sequence"/>
</dbReference>
<evidence type="ECO:0000259" key="2">
    <source>
        <dbReference type="Pfam" id="PF21788"/>
    </source>
</evidence>
<proteinExistence type="predicted"/>